<dbReference type="InterPro" id="IPR050991">
    <property type="entry name" value="ECM_Regulatory_Proteins"/>
</dbReference>
<dbReference type="EMBL" id="CAJNOW010012432">
    <property type="protein sequence ID" value="CAF1609783.1"/>
    <property type="molecule type" value="Genomic_DNA"/>
</dbReference>
<dbReference type="Gene3D" id="1.25.10.10">
    <property type="entry name" value="Leucine-rich Repeat Variant"/>
    <property type="match status" value="2"/>
</dbReference>
<evidence type="ECO:0000313" key="6">
    <source>
        <dbReference type="Proteomes" id="UP000663834"/>
    </source>
</evidence>
<sequence length="855" mass="96641">MVNTDHDQFYFDLKHYFNRFVPNEDNLDVIDGDDKLNLIVQPISKSVRHALEYFVNDLRRDRDQTIKRFLKENSVNDIFRSIAQLLLSNDDRVSGNSAYILGSTVELEAGLKQFLIVFSDKHKSNNVDVIRILCYLLKHTDPECVLNAAGTLGTICSSKEGRDLVLNHACIPQMIINTAALLSSTNSWIASNVALVLARLTVEELGCQTILTHYKHKEILNQLMSALDVNEPSRATNAAFAIGRLIEKDEGKVTLVSVCGQYKIFDALLRMLELNEEKGVNKNACYALSCLCTTRYGFQLCLQYITSFHRILLVIETILLSMENENVWFALMCLRTIAQYDGAAEHLCYSQALPERLKQIQDKWKNFKDIQDEAKLLWYMIHRNMKPSRPNIGECRNSSVDLSWNLNVDTWDDSDLQYRVILDDVPIAVTNGTNYCLKNLKPNTSYNIQIQYLTCHGDSIRSDPVVFHTDEELPPPVNNLHVVRRTMTAARIGWEQPDLSACNSFKGYQVYLNNVEHDFTPECGSTISSLTASTGYQVDVCAVSNKGKGPRVTIHLLTASAGDVNPAPPTFSIVGRRELHIKWQPPDVISGRFTRYELFCNGRCIYSGVEQEYHAIVLKPDTEYSMEVMVITNEGRFRSRPAKVRTLKDEFSNTHRHSLYEPPTQTQLKMKRTETFDASILSGKLNNYMNSNNHYNNTSKVSPKSERRLSREITLPNRNSEVTTLHTLQLKPHNLSSNRALPGIVRAAQSRPVATVKPHQTNRPSITSLPLNQRPPQARITASVVVPTLGLDSEPKMTWATPVAHKVTPGTSYRLSVASKQHTAMNDSKKIDRCASTSLPDLPLDYTRAKTFIQS</sequence>
<dbReference type="CDD" id="cd00063">
    <property type="entry name" value="FN3"/>
    <property type="match status" value="3"/>
</dbReference>
<feature type="domain" description="Fibronectin type-III" evidence="3">
    <location>
        <begin position="476"/>
        <end position="562"/>
    </location>
</feature>
<evidence type="ECO:0000259" key="3">
    <source>
        <dbReference type="PROSITE" id="PS50853"/>
    </source>
</evidence>
<comment type="caution">
    <text evidence="5">The sequence shown here is derived from an EMBL/GenBank/DDBJ whole genome shotgun (WGS) entry which is preliminary data.</text>
</comment>
<dbReference type="SMART" id="SM00060">
    <property type="entry name" value="FN3"/>
    <property type="match status" value="3"/>
</dbReference>
<keyword evidence="1" id="KW-0677">Repeat</keyword>
<dbReference type="PROSITE" id="PS50853">
    <property type="entry name" value="FN3"/>
    <property type="match status" value="3"/>
</dbReference>
<feature type="region of interest" description="Disordered" evidence="2">
    <location>
        <begin position="751"/>
        <end position="773"/>
    </location>
</feature>
<feature type="domain" description="Fibronectin type-III" evidence="3">
    <location>
        <begin position="386"/>
        <end position="472"/>
    </location>
</feature>
<dbReference type="Proteomes" id="UP000663855">
    <property type="component" value="Unassembled WGS sequence"/>
</dbReference>
<dbReference type="PANTHER" id="PTHR46708:SF11">
    <property type="entry name" value="RECEPTOR-TYPE TYROSINE-PROTEIN PHOSPHATASE ETA-LIKE"/>
    <property type="match status" value="1"/>
</dbReference>
<accession>A0A816BIW9</accession>
<organism evidence="5 6">
    <name type="scientific">Rotaria magnacalcarata</name>
    <dbReference type="NCBI Taxonomy" id="392030"/>
    <lineage>
        <taxon>Eukaryota</taxon>
        <taxon>Metazoa</taxon>
        <taxon>Spiralia</taxon>
        <taxon>Gnathifera</taxon>
        <taxon>Rotifera</taxon>
        <taxon>Eurotatoria</taxon>
        <taxon>Bdelloidea</taxon>
        <taxon>Philodinida</taxon>
        <taxon>Philodinidae</taxon>
        <taxon>Rotaria</taxon>
    </lineage>
</organism>
<dbReference type="Gene3D" id="2.60.40.10">
    <property type="entry name" value="Immunoglobulins"/>
    <property type="match status" value="3"/>
</dbReference>
<protein>
    <recommendedName>
        <fullName evidence="3">Fibronectin type-III domain-containing protein</fullName>
    </recommendedName>
</protein>
<dbReference type="InterPro" id="IPR011989">
    <property type="entry name" value="ARM-like"/>
</dbReference>
<evidence type="ECO:0000256" key="1">
    <source>
        <dbReference type="ARBA" id="ARBA00022737"/>
    </source>
</evidence>
<dbReference type="SUPFAM" id="SSF48371">
    <property type="entry name" value="ARM repeat"/>
    <property type="match status" value="1"/>
</dbReference>
<dbReference type="SUPFAM" id="SSF49265">
    <property type="entry name" value="Fibronectin type III"/>
    <property type="match status" value="2"/>
</dbReference>
<dbReference type="OrthoDB" id="10253954at2759"/>
<dbReference type="InterPro" id="IPR003961">
    <property type="entry name" value="FN3_dom"/>
</dbReference>
<dbReference type="Proteomes" id="UP000663834">
    <property type="component" value="Unassembled WGS sequence"/>
</dbReference>
<feature type="compositionally biased region" description="Polar residues" evidence="2">
    <location>
        <begin position="758"/>
        <end position="773"/>
    </location>
</feature>
<proteinExistence type="predicted"/>
<dbReference type="InterPro" id="IPR036116">
    <property type="entry name" value="FN3_sf"/>
</dbReference>
<dbReference type="InterPro" id="IPR016024">
    <property type="entry name" value="ARM-type_fold"/>
</dbReference>
<feature type="domain" description="Fibronectin type-III" evidence="3">
    <location>
        <begin position="565"/>
        <end position="649"/>
    </location>
</feature>
<gene>
    <name evidence="4" type="ORF">CJN711_LOCUS10541</name>
    <name evidence="5" type="ORF">KQP761_LOCUS23240</name>
</gene>
<name>A0A816BIW9_9BILA</name>
<dbReference type="EMBL" id="CAJNOV010004327">
    <property type="protein sequence ID" value="CAF1171686.1"/>
    <property type="molecule type" value="Genomic_DNA"/>
</dbReference>
<dbReference type="InterPro" id="IPR013783">
    <property type="entry name" value="Ig-like_fold"/>
</dbReference>
<evidence type="ECO:0000313" key="5">
    <source>
        <dbReference type="EMBL" id="CAF1609783.1"/>
    </source>
</evidence>
<dbReference type="Pfam" id="PF00041">
    <property type="entry name" value="fn3"/>
    <property type="match status" value="2"/>
</dbReference>
<dbReference type="PANTHER" id="PTHR46708">
    <property type="entry name" value="TENASCIN"/>
    <property type="match status" value="1"/>
</dbReference>
<evidence type="ECO:0000313" key="4">
    <source>
        <dbReference type="EMBL" id="CAF1171686.1"/>
    </source>
</evidence>
<evidence type="ECO:0000256" key="2">
    <source>
        <dbReference type="SAM" id="MobiDB-lite"/>
    </source>
</evidence>
<dbReference type="AlphaFoldDB" id="A0A816BIW9"/>
<reference evidence="5" key="1">
    <citation type="submission" date="2021-02" db="EMBL/GenBank/DDBJ databases">
        <authorList>
            <person name="Nowell W R."/>
        </authorList>
    </citation>
    <scope>NUCLEOTIDE SEQUENCE</scope>
</reference>